<evidence type="ECO:0000256" key="2">
    <source>
        <dbReference type="ARBA" id="ARBA00007400"/>
    </source>
</evidence>
<keyword evidence="4 7" id="KW-0812">Transmembrane</keyword>
<evidence type="ECO:0000313" key="10">
    <source>
        <dbReference type="Proteomes" id="UP001165393"/>
    </source>
</evidence>
<accession>A0AA42B840</accession>
<keyword evidence="9" id="KW-0808">Transferase</keyword>
<comment type="caution">
    <text evidence="9">The sequence shown here is derived from an EMBL/GenBank/DDBJ whole genome shotgun (WGS) entry which is preliminary data.</text>
</comment>
<feature type="transmembrane region" description="Helical" evidence="7">
    <location>
        <begin position="155"/>
        <end position="171"/>
    </location>
</feature>
<evidence type="ECO:0000256" key="3">
    <source>
        <dbReference type="ARBA" id="ARBA00022475"/>
    </source>
</evidence>
<feature type="transmembrane region" description="Helical" evidence="7">
    <location>
        <begin position="177"/>
        <end position="196"/>
    </location>
</feature>
<keyword evidence="9" id="KW-0012">Acyltransferase</keyword>
<sequence length="346" mass="40342">MFLHSFNYFRAIAIIFVVLAHSYIPAGWQPSSGTLFERFQFDLMMNGTVFFVFISGFLFHHVFVPRYQFKKFMVKKIKFVLMPYLFLSILPILFWLYWAPIPAPHESLYAGHSDLQTAIWYVLTGRQLTAYWYIPMVMVLFAITPFVLWLDKRNWLMHAAIPLLIISALIHRPVSNLSAVQSLFYFFPVFLIGAWASQHKDLLYQKLARKEIWLLIVAVALAAIQALFTDQIGNSQKDAFEWAGIDYSLFQKILLCFALMVFLHRFEDKEWGWMNTLANVSFAVYFIHPWFTTTWRLYYPTPDTWSSAGNLLTTLGVCAILIGLSILVAKLFKAIFKSKSRYLIGW</sequence>
<evidence type="ECO:0000259" key="8">
    <source>
        <dbReference type="Pfam" id="PF01757"/>
    </source>
</evidence>
<dbReference type="PANTHER" id="PTHR40074">
    <property type="entry name" value="O-ACETYLTRANSFERASE WECH"/>
    <property type="match status" value="1"/>
</dbReference>
<dbReference type="GO" id="GO:0005886">
    <property type="term" value="C:plasma membrane"/>
    <property type="evidence" value="ECO:0007669"/>
    <property type="project" value="UniProtKB-SubCell"/>
</dbReference>
<evidence type="ECO:0000256" key="7">
    <source>
        <dbReference type="SAM" id="Phobius"/>
    </source>
</evidence>
<evidence type="ECO:0000313" key="9">
    <source>
        <dbReference type="EMBL" id="MCM2680572.1"/>
    </source>
</evidence>
<dbReference type="GO" id="GO:0016413">
    <property type="term" value="F:O-acetyltransferase activity"/>
    <property type="evidence" value="ECO:0007669"/>
    <property type="project" value="TreeGrafter"/>
</dbReference>
<evidence type="ECO:0000256" key="1">
    <source>
        <dbReference type="ARBA" id="ARBA00004651"/>
    </source>
</evidence>
<reference evidence="9 10" key="1">
    <citation type="journal article" date="2013" name="Antonie Van Leeuwenhoek">
        <title>Echinimonas agarilytica gen. nov., sp. nov., a new gammaproteobacterium isolated from the sea urchin Strongylocentrotus intermedius.</title>
        <authorList>
            <person name="Nedashkovskaya O.I."/>
            <person name="Stenkova A.M."/>
            <person name="Zhukova N.V."/>
            <person name="Van Trappen S."/>
            <person name="Lee J.S."/>
            <person name="Kim S.B."/>
        </authorList>
    </citation>
    <scope>NUCLEOTIDE SEQUENCE [LARGE SCALE GENOMIC DNA]</scope>
    <source>
        <strain evidence="9 10">KMM 6351</strain>
    </source>
</reference>
<dbReference type="InterPro" id="IPR002656">
    <property type="entry name" value="Acyl_transf_3_dom"/>
</dbReference>
<comment type="subcellular location">
    <subcellularLocation>
        <location evidence="1">Cell membrane</location>
        <topology evidence="1">Multi-pass membrane protein</topology>
    </subcellularLocation>
</comment>
<feature type="transmembrane region" description="Helical" evidence="7">
    <location>
        <begin position="273"/>
        <end position="291"/>
    </location>
</feature>
<comment type="similarity">
    <text evidence="2">Belongs to the acyltransferase 3 family.</text>
</comment>
<feature type="transmembrane region" description="Helical" evidence="7">
    <location>
        <begin position="44"/>
        <end position="67"/>
    </location>
</feature>
<dbReference type="Pfam" id="PF01757">
    <property type="entry name" value="Acyl_transf_3"/>
    <property type="match status" value="1"/>
</dbReference>
<dbReference type="PANTHER" id="PTHR40074:SF2">
    <property type="entry name" value="O-ACETYLTRANSFERASE WECH"/>
    <property type="match status" value="1"/>
</dbReference>
<dbReference type="RefSeq" id="WP_251262026.1">
    <property type="nucleotide sequence ID" value="NZ_JAMQGP010000006.1"/>
</dbReference>
<feature type="transmembrane region" description="Helical" evidence="7">
    <location>
        <begin position="130"/>
        <end position="148"/>
    </location>
</feature>
<evidence type="ECO:0000256" key="4">
    <source>
        <dbReference type="ARBA" id="ARBA00022692"/>
    </source>
</evidence>
<feature type="transmembrane region" description="Helical" evidence="7">
    <location>
        <begin position="212"/>
        <end position="229"/>
    </location>
</feature>
<dbReference type="EMBL" id="JAMQGP010000006">
    <property type="protein sequence ID" value="MCM2680572.1"/>
    <property type="molecule type" value="Genomic_DNA"/>
</dbReference>
<keyword evidence="10" id="KW-1185">Reference proteome</keyword>
<keyword evidence="6 7" id="KW-0472">Membrane</keyword>
<name>A0AA42B840_9GAMM</name>
<evidence type="ECO:0000256" key="5">
    <source>
        <dbReference type="ARBA" id="ARBA00022989"/>
    </source>
</evidence>
<feature type="domain" description="Acyltransferase 3" evidence="8">
    <location>
        <begin position="4"/>
        <end position="329"/>
    </location>
</feature>
<gene>
    <name evidence="9" type="ORF">NAF29_12965</name>
</gene>
<keyword evidence="3" id="KW-1003">Cell membrane</keyword>
<dbReference type="Proteomes" id="UP001165393">
    <property type="component" value="Unassembled WGS sequence"/>
</dbReference>
<dbReference type="GO" id="GO:0009246">
    <property type="term" value="P:enterobacterial common antigen biosynthetic process"/>
    <property type="evidence" value="ECO:0007669"/>
    <property type="project" value="TreeGrafter"/>
</dbReference>
<feature type="transmembrane region" description="Helical" evidence="7">
    <location>
        <begin position="311"/>
        <end position="332"/>
    </location>
</feature>
<feature type="transmembrane region" description="Helical" evidence="7">
    <location>
        <begin position="79"/>
        <end position="98"/>
    </location>
</feature>
<organism evidence="9 10">
    <name type="scientific">Echinimonas agarilytica</name>
    <dbReference type="NCBI Taxonomy" id="1215918"/>
    <lineage>
        <taxon>Bacteria</taxon>
        <taxon>Pseudomonadati</taxon>
        <taxon>Pseudomonadota</taxon>
        <taxon>Gammaproteobacteria</taxon>
        <taxon>Alteromonadales</taxon>
        <taxon>Echinimonadaceae</taxon>
        <taxon>Echinimonas</taxon>
    </lineage>
</organism>
<evidence type="ECO:0000256" key="6">
    <source>
        <dbReference type="ARBA" id="ARBA00023136"/>
    </source>
</evidence>
<dbReference type="AlphaFoldDB" id="A0AA42B840"/>
<proteinExistence type="inferred from homology"/>
<feature type="transmembrane region" description="Helical" evidence="7">
    <location>
        <begin position="249"/>
        <end position="266"/>
    </location>
</feature>
<keyword evidence="5 7" id="KW-1133">Transmembrane helix</keyword>
<feature type="transmembrane region" description="Helical" evidence="7">
    <location>
        <begin position="7"/>
        <end position="24"/>
    </location>
</feature>
<protein>
    <submittedName>
        <fullName evidence="9">Acyltransferase</fullName>
    </submittedName>
</protein>